<evidence type="ECO:0000313" key="7">
    <source>
        <dbReference type="RefSeq" id="XP_028027578.1"/>
    </source>
</evidence>
<keyword evidence="6" id="KW-1185">Reference proteome</keyword>
<dbReference type="PROSITE" id="PS00624">
    <property type="entry name" value="GMC_OXRED_2"/>
    <property type="match status" value="1"/>
</dbReference>
<evidence type="ECO:0000256" key="1">
    <source>
        <dbReference type="ARBA" id="ARBA00001974"/>
    </source>
</evidence>
<dbReference type="RefSeq" id="XP_028027578.1">
    <property type="nucleotide sequence ID" value="XM_028171777.1"/>
</dbReference>
<dbReference type="PANTHER" id="PTHR11552:SF147">
    <property type="entry name" value="CHOLINE DEHYDROGENASE, MITOCHONDRIAL"/>
    <property type="match status" value="1"/>
</dbReference>
<dbReference type="Gene3D" id="3.50.50.60">
    <property type="entry name" value="FAD/NAD(P)-binding domain"/>
    <property type="match status" value="1"/>
</dbReference>
<dbReference type="InterPro" id="IPR012132">
    <property type="entry name" value="GMC_OxRdtase"/>
</dbReference>
<reference evidence="7" key="1">
    <citation type="submission" date="2025-08" db="UniProtKB">
        <authorList>
            <consortium name="RefSeq"/>
        </authorList>
    </citation>
    <scope>IDENTIFICATION</scope>
    <source>
        <tissue evidence="7">Silk gland</tissue>
    </source>
</reference>
<comment type="cofactor">
    <cofactor evidence="1">
        <name>FAD</name>
        <dbReference type="ChEBI" id="CHEBI:57692"/>
    </cofactor>
</comment>
<proteinExistence type="inferred from homology"/>
<feature type="domain" description="Glucose-methanol-choline oxidoreductase N-terminal" evidence="5">
    <location>
        <begin position="298"/>
        <end position="312"/>
    </location>
</feature>
<comment type="similarity">
    <text evidence="2">Belongs to the GMC oxidoreductase family.</text>
</comment>
<dbReference type="PIRSF" id="PIRSF000137">
    <property type="entry name" value="Alcohol_oxidase"/>
    <property type="match status" value="1"/>
</dbReference>
<dbReference type="OrthoDB" id="269227at2759"/>
<dbReference type="AlphaFoldDB" id="A0A6J2JE21"/>
<dbReference type="InterPro" id="IPR000172">
    <property type="entry name" value="GMC_OxRdtase_N"/>
</dbReference>
<dbReference type="GO" id="GO:0050660">
    <property type="term" value="F:flavin adenine dinucleotide binding"/>
    <property type="evidence" value="ECO:0007669"/>
    <property type="project" value="InterPro"/>
</dbReference>
<dbReference type="KEGG" id="bman:114241059"/>
<dbReference type="GO" id="GO:0005743">
    <property type="term" value="C:mitochondrial inner membrane"/>
    <property type="evidence" value="ECO:0007669"/>
    <property type="project" value="TreeGrafter"/>
</dbReference>
<dbReference type="Pfam" id="PF05199">
    <property type="entry name" value="GMC_oxred_C"/>
    <property type="match status" value="1"/>
</dbReference>
<sequence>MASSFLANLLVESTYLPLETATTIITMAGLFKWPPQATVNDGDCFDFIVIGSGVGAVIANRLTENEDIRVLLIEAGKKPSAESMLPGLFILLQNSYQDWNYVSEPEEATNNQQVGAYRTSAGKCLGGSSNINHFIHLRGDPCDFDSWATYLKDESWSYKNVLPYFRKSETVQDEDILKYYADFHGVDGPVIITRQPDNSTRNIMESFEEIGVPSVLDLNTNNTVGFTESSFIIGNGRRQSTSEAYLNNLKRDNLYVLTETVAEKILFEDNVAVGVILRLGSGEKITVYANREVIVSAGTFNSPKLLMLSGIGPAEELQKFGIDVIKDLPVGKDMQDHFAVLLLNKLERSIEISQIPQLTRLAFPVLLGGINLDGSKSCPDYQIIGLKFTHDTPYFLLTCTVLFGLKHEICSKLNAETIGRNHLVTFIGAFHPESRGYVKLRSADPNDDPIISQSFYSNAKDFDNMKKYVKHFLTVYNSSYFREINAEVADPGLDECGEMSLDNEDYLECYIKGMTVTIFHQTSTCAMGSVVDSNMQVYGVENLRVIDASTMPNITRANTLAASIMMAEKMTDVIKNKFNL</sequence>
<gene>
    <name evidence="7" type="primary">LOC114241059</name>
</gene>
<dbReference type="PANTHER" id="PTHR11552">
    <property type="entry name" value="GLUCOSE-METHANOL-CHOLINE GMC OXIDOREDUCTASE"/>
    <property type="match status" value="1"/>
</dbReference>
<dbReference type="GeneID" id="114241059"/>
<organism evidence="6 7">
    <name type="scientific">Bombyx mandarina</name>
    <name type="common">Wild silk moth</name>
    <name type="synonym">Wild silkworm</name>
    <dbReference type="NCBI Taxonomy" id="7092"/>
    <lineage>
        <taxon>Eukaryota</taxon>
        <taxon>Metazoa</taxon>
        <taxon>Ecdysozoa</taxon>
        <taxon>Arthropoda</taxon>
        <taxon>Hexapoda</taxon>
        <taxon>Insecta</taxon>
        <taxon>Pterygota</taxon>
        <taxon>Neoptera</taxon>
        <taxon>Endopterygota</taxon>
        <taxon>Lepidoptera</taxon>
        <taxon>Glossata</taxon>
        <taxon>Ditrysia</taxon>
        <taxon>Bombycoidea</taxon>
        <taxon>Bombycidae</taxon>
        <taxon>Bombycinae</taxon>
        <taxon>Bombyx</taxon>
    </lineage>
</organism>
<evidence type="ECO:0000313" key="6">
    <source>
        <dbReference type="Proteomes" id="UP000504629"/>
    </source>
</evidence>
<dbReference type="InterPro" id="IPR007867">
    <property type="entry name" value="GMC_OxRtase_C"/>
</dbReference>
<keyword evidence="3" id="KW-0285">Flavoprotein</keyword>
<evidence type="ECO:0000256" key="4">
    <source>
        <dbReference type="ARBA" id="ARBA00022827"/>
    </source>
</evidence>
<dbReference type="Gene3D" id="3.30.560.10">
    <property type="entry name" value="Glucose Oxidase, domain 3"/>
    <property type="match status" value="1"/>
</dbReference>
<evidence type="ECO:0000256" key="2">
    <source>
        <dbReference type="ARBA" id="ARBA00010790"/>
    </source>
</evidence>
<evidence type="ECO:0000256" key="3">
    <source>
        <dbReference type="ARBA" id="ARBA00022630"/>
    </source>
</evidence>
<dbReference type="SUPFAM" id="SSF51905">
    <property type="entry name" value="FAD/NAD(P)-binding domain"/>
    <property type="match status" value="1"/>
</dbReference>
<dbReference type="GO" id="GO:0008812">
    <property type="term" value="F:choline dehydrogenase activity"/>
    <property type="evidence" value="ECO:0007669"/>
    <property type="project" value="TreeGrafter"/>
</dbReference>
<keyword evidence="4" id="KW-0274">FAD</keyword>
<dbReference type="Pfam" id="PF00732">
    <property type="entry name" value="GMC_oxred_N"/>
    <property type="match status" value="1"/>
</dbReference>
<dbReference type="InterPro" id="IPR036188">
    <property type="entry name" value="FAD/NAD-bd_sf"/>
</dbReference>
<accession>A0A6J2JE21</accession>
<evidence type="ECO:0000259" key="5">
    <source>
        <dbReference type="PROSITE" id="PS00624"/>
    </source>
</evidence>
<name>A0A6J2JE21_BOMMA</name>
<dbReference type="Proteomes" id="UP000504629">
    <property type="component" value="Unplaced"/>
</dbReference>
<dbReference type="SUPFAM" id="SSF54373">
    <property type="entry name" value="FAD-linked reductases, C-terminal domain"/>
    <property type="match status" value="1"/>
</dbReference>
<protein>
    <submittedName>
        <fullName evidence="7">Uncharacterized protein LOC114241059</fullName>
    </submittedName>
</protein>